<dbReference type="RefSeq" id="WP_068548479.1">
    <property type="nucleotide sequence ID" value="NZ_AP013035.1"/>
</dbReference>
<evidence type="ECO:0000256" key="3">
    <source>
        <dbReference type="ARBA" id="ARBA00022723"/>
    </source>
</evidence>
<dbReference type="Gene3D" id="3.30.70.20">
    <property type="match status" value="2"/>
</dbReference>
<dbReference type="GO" id="GO:0051539">
    <property type="term" value="F:4 iron, 4 sulfur cluster binding"/>
    <property type="evidence" value="ECO:0007669"/>
    <property type="project" value="UniProtKB-KW"/>
</dbReference>
<sequence length="165" mass="18454">MSERRTKRVLPIEENCMGCRLCEVACAIEHSEFKDPILTFFQGKPQSFTVVEVDGPFSFSLNCRHCDEPYCVEACITGAMHKEPDGRVIVYEDICIGCYMCVVSCPWGAVNPKEGVKKAAKCDLCPDRELPACVQACPNRALVFDTTEELIFSLPEEEEEAFIEG</sequence>
<evidence type="ECO:0000256" key="2">
    <source>
        <dbReference type="ARBA" id="ARBA00022485"/>
    </source>
</evidence>
<keyword evidence="6" id="KW-0408">Iron</keyword>
<dbReference type="InterPro" id="IPR017896">
    <property type="entry name" value="4Fe4S_Fe-S-bd"/>
</dbReference>
<keyword evidence="1" id="KW-0813">Transport</keyword>
<evidence type="ECO:0000256" key="6">
    <source>
        <dbReference type="ARBA" id="ARBA00023004"/>
    </source>
</evidence>
<evidence type="ECO:0000256" key="1">
    <source>
        <dbReference type="ARBA" id="ARBA00022448"/>
    </source>
</evidence>
<organism evidence="9 10">
    <name type="scientific">Thermosulfidibacter takaii (strain DSM 17441 / JCM 13301 / NBRC 103674 / ABI70S6)</name>
    <dbReference type="NCBI Taxonomy" id="1298851"/>
    <lineage>
        <taxon>Bacteria</taxon>
        <taxon>Pseudomonadati</taxon>
        <taxon>Thermosulfidibacterota</taxon>
        <taxon>Thermosulfidibacteria</taxon>
        <taxon>Thermosulfidibacterales</taxon>
        <taxon>Thermosulfidibacteraceae</taxon>
    </lineage>
</organism>
<dbReference type="Pfam" id="PF12800">
    <property type="entry name" value="Fer4_4"/>
    <property type="match status" value="1"/>
</dbReference>
<keyword evidence="10" id="KW-1185">Reference proteome</keyword>
<dbReference type="OrthoDB" id="9810688at2"/>
<dbReference type="STRING" id="1298851.TST_0011"/>
<dbReference type="KEGG" id="ttk:TST_0011"/>
<dbReference type="PATRIC" id="fig|1298851.3.peg.11"/>
<feature type="domain" description="4Fe-4S ferredoxin-type" evidence="8">
    <location>
        <begin position="7"/>
        <end position="36"/>
    </location>
</feature>
<evidence type="ECO:0000313" key="10">
    <source>
        <dbReference type="Proteomes" id="UP000063234"/>
    </source>
</evidence>
<gene>
    <name evidence="9" type="ORF">TST_0011</name>
</gene>
<evidence type="ECO:0000256" key="7">
    <source>
        <dbReference type="ARBA" id="ARBA00023014"/>
    </source>
</evidence>
<feature type="domain" description="4Fe-4S ferredoxin-type" evidence="8">
    <location>
        <begin position="86"/>
        <end position="115"/>
    </location>
</feature>
<dbReference type="Proteomes" id="UP000063234">
    <property type="component" value="Chromosome"/>
</dbReference>
<dbReference type="InterPro" id="IPR050954">
    <property type="entry name" value="ET_IronSulfur_Cluster-Binding"/>
</dbReference>
<keyword evidence="7" id="KW-0411">Iron-sulfur</keyword>
<dbReference type="SUPFAM" id="SSF54862">
    <property type="entry name" value="4Fe-4S ferredoxins"/>
    <property type="match status" value="1"/>
</dbReference>
<protein>
    <submittedName>
        <fullName evidence="9">4Fe-4S ferredoxin</fullName>
    </submittedName>
</protein>
<evidence type="ECO:0000313" key="9">
    <source>
        <dbReference type="EMBL" id="BAT70822.1"/>
    </source>
</evidence>
<dbReference type="PANTHER" id="PTHR43177:SF5">
    <property type="entry name" value="ANAEROBIC DIMETHYL SULFOXIDE REDUCTASE CHAIN B-RELATED"/>
    <property type="match status" value="1"/>
</dbReference>
<evidence type="ECO:0000256" key="5">
    <source>
        <dbReference type="ARBA" id="ARBA00022982"/>
    </source>
</evidence>
<reference evidence="10" key="1">
    <citation type="journal article" date="2018" name="Science">
        <title>A primordial and reversible TCA cycle in a facultatively chemolithoautotrophic thermophile.</title>
        <authorList>
            <person name="Nunoura T."/>
            <person name="Chikaraishi Y."/>
            <person name="Izaki R."/>
            <person name="Suwa T."/>
            <person name="Sato T."/>
            <person name="Harada T."/>
            <person name="Mori K."/>
            <person name="Kato Y."/>
            <person name="Miyazaki M."/>
            <person name="Shimamura S."/>
            <person name="Yanagawa K."/>
            <person name="Shuto A."/>
            <person name="Ohkouchi N."/>
            <person name="Fujita N."/>
            <person name="Takaki Y."/>
            <person name="Atomi H."/>
            <person name="Takai K."/>
        </authorList>
    </citation>
    <scope>NUCLEOTIDE SEQUENCE [LARGE SCALE GENOMIC DNA]</scope>
    <source>
        <strain evidence="10">DSM 17441 / JCM 13301 / NBRC 103674 / ABI70S6</strain>
    </source>
</reference>
<dbReference type="InterPro" id="IPR017900">
    <property type="entry name" value="4Fe4S_Fe_S_CS"/>
</dbReference>
<dbReference type="EMBL" id="AP013035">
    <property type="protein sequence ID" value="BAT70822.1"/>
    <property type="molecule type" value="Genomic_DNA"/>
</dbReference>
<keyword evidence="3" id="KW-0479">Metal-binding</keyword>
<dbReference type="CDD" id="cd10563">
    <property type="entry name" value="CooF_like"/>
    <property type="match status" value="1"/>
</dbReference>
<proteinExistence type="predicted"/>
<dbReference type="PROSITE" id="PS51379">
    <property type="entry name" value="4FE4S_FER_2"/>
    <property type="match status" value="2"/>
</dbReference>
<name>A0A0S3QR64_THET7</name>
<accession>A0A0S3QR64</accession>
<dbReference type="GO" id="GO:0046872">
    <property type="term" value="F:metal ion binding"/>
    <property type="evidence" value="ECO:0007669"/>
    <property type="project" value="UniProtKB-KW"/>
</dbReference>
<evidence type="ECO:0000256" key="4">
    <source>
        <dbReference type="ARBA" id="ARBA00022737"/>
    </source>
</evidence>
<evidence type="ECO:0000259" key="8">
    <source>
        <dbReference type="PROSITE" id="PS51379"/>
    </source>
</evidence>
<keyword evidence="2" id="KW-0004">4Fe-4S</keyword>
<dbReference type="PROSITE" id="PS00198">
    <property type="entry name" value="4FE4S_FER_1"/>
    <property type="match status" value="1"/>
</dbReference>
<dbReference type="AlphaFoldDB" id="A0A0S3QR64"/>
<dbReference type="PANTHER" id="PTHR43177">
    <property type="entry name" value="PROTEIN NRFC"/>
    <property type="match status" value="1"/>
</dbReference>
<keyword evidence="4" id="KW-0677">Repeat</keyword>
<keyword evidence="5" id="KW-0249">Electron transport</keyword>
<dbReference type="Pfam" id="PF13247">
    <property type="entry name" value="Fer4_11"/>
    <property type="match status" value="1"/>
</dbReference>